<gene>
    <name evidence="1" type="ORF">DCAF_LOCUS15204</name>
</gene>
<sequence>MTANLNVPARPQVRRFFLAGHVSYEVLAAMPVGCDHIASILIHTEDCVNIDWSPQDTLAAPISSAIYSSDGSLVYTGFCDGAIGVFDADSLRIRCRIAPSAYMPSHVAGNIAYPFVIAAHPSEPNQIALGMSDGAVHVVEPSDVEMKWGVHPLKITRPFLLIHQILLRVGEIVNGGVRSA</sequence>
<dbReference type="SUPFAM" id="SSF50978">
    <property type="entry name" value="WD40 repeat-like"/>
    <property type="match status" value="1"/>
</dbReference>
<dbReference type="AlphaFoldDB" id="A0AAV1RXC4"/>
<name>A0AAV1RXC4_9ROSI</name>
<dbReference type="Gene3D" id="2.130.10.10">
    <property type="entry name" value="YVTN repeat-like/Quinoprotein amine dehydrogenase"/>
    <property type="match status" value="1"/>
</dbReference>
<evidence type="ECO:0000313" key="2">
    <source>
        <dbReference type="Proteomes" id="UP001314170"/>
    </source>
</evidence>
<dbReference type="PANTHER" id="PTHR44083:SF5">
    <property type="entry name" value="PROTEIN TOPLESS-RELATED PROTEIN 2"/>
    <property type="match status" value="1"/>
</dbReference>
<dbReference type="Proteomes" id="UP001314170">
    <property type="component" value="Unassembled WGS sequence"/>
</dbReference>
<reference evidence="1 2" key="1">
    <citation type="submission" date="2024-01" db="EMBL/GenBank/DDBJ databases">
        <authorList>
            <person name="Waweru B."/>
        </authorList>
    </citation>
    <scope>NUCLEOTIDE SEQUENCE [LARGE SCALE GENOMIC DNA]</scope>
</reference>
<evidence type="ECO:0000313" key="1">
    <source>
        <dbReference type="EMBL" id="CAK7340123.1"/>
    </source>
</evidence>
<dbReference type="InterPro" id="IPR036322">
    <property type="entry name" value="WD40_repeat_dom_sf"/>
</dbReference>
<dbReference type="InterPro" id="IPR015943">
    <property type="entry name" value="WD40/YVTN_repeat-like_dom_sf"/>
</dbReference>
<organism evidence="1 2">
    <name type="scientific">Dovyalis caffra</name>
    <dbReference type="NCBI Taxonomy" id="77055"/>
    <lineage>
        <taxon>Eukaryota</taxon>
        <taxon>Viridiplantae</taxon>
        <taxon>Streptophyta</taxon>
        <taxon>Embryophyta</taxon>
        <taxon>Tracheophyta</taxon>
        <taxon>Spermatophyta</taxon>
        <taxon>Magnoliopsida</taxon>
        <taxon>eudicotyledons</taxon>
        <taxon>Gunneridae</taxon>
        <taxon>Pentapetalae</taxon>
        <taxon>rosids</taxon>
        <taxon>fabids</taxon>
        <taxon>Malpighiales</taxon>
        <taxon>Salicaceae</taxon>
        <taxon>Flacourtieae</taxon>
        <taxon>Dovyalis</taxon>
    </lineage>
</organism>
<accession>A0AAV1RXC4</accession>
<proteinExistence type="predicted"/>
<dbReference type="EMBL" id="CAWUPB010001159">
    <property type="protein sequence ID" value="CAK7340123.1"/>
    <property type="molecule type" value="Genomic_DNA"/>
</dbReference>
<protein>
    <submittedName>
        <fullName evidence="1">Uncharacterized protein</fullName>
    </submittedName>
</protein>
<dbReference type="PANTHER" id="PTHR44083">
    <property type="entry name" value="TOPLESS-RELATED PROTEIN 1-RELATED"/>
    <property type="match status" value="1"/>
</dbReference>
<comment type="caution">
    <text evidence="1">The sequence shown here is derived from an EMBL/GenBank/DDBJ whole genome shotgun (WGS) entry which is preliminary data.</text>
</comment>
<keyword evidence="2" id="KW-1185">Reference proteome</keyword>
<dbReference type="InterPro" id="IPR027728">
    <property type="entry name" value="Topless_fam"/>
</dbReference>
<dbReference type="GO" id="GO:0006355">
    <property type="term" value="P:regulation of DNA-templated transcription"/>
    <property type="evidence" value="ECO:0007669"/>
    <property type="project" value="InterPro"/>
</dbReference>